<evidence type="ECO:0000313" key="4">
    <source>
        <dbReference type="Proteomes" id="UP000078343"/>
    </source>
</evidence>
<name>A0A178ZVR0_9EURO</name>
<dbReference type="Proteomes" id="UP000078343">
    <property type="component" value="Unassembled WGS sequence"/>
</dbReference>
<dbReference type="STRING" id="1367422.A0A178ZVR0"/>
<sequence length="701" mass="78212">MAIRIMHYVHHLKILSTSNTIRVLESYIVLRLAPGDEHTWTENAIITLIWLMTAESNEHTDVDLLSLEGAFDKIYKAWNRALSAEATHGALILLWKRIEHTFEQGSKEIATKWCQVALHQLFSNAGDNNVGKIERKIIKCQIDLCDLDAAHSTLEKMSPARKQHPLSRYLRYCLALRRGDEADARSTLASLATIHDDRNKLLFAAVSEATQFGSKFQGAQLLQRILDKYKDNLPAEIDAFALLRCTARLLLLAVSEADDLDEEILSRLCSIFKSAALFTQKQQHSKRATLEYQLQECRWLEKASYNTAVQYLQTWPAKYVIDLLHYSCQVHFPAQAPIQVQDEKHIHDAEAKYIQAILYTVEARAAATAYPTENIPKTAYSGKAPPSSQTEIRSALYRIVFAKFSEIQSHGDALRESPNSALVKQEVLDAITQKVIVLAPLAFEAVLFLARTRTADVPDQAPLQDELSLAQMVDQMVQLNPPQKTYSIFADMILSASTTASDAPLPEQDPTRSVLPISTTTNLIAKLISGLRNHPNYDNSRAARWVRCVVQIVLDWRESRSHESPEKDSAREEKGLGTVARITKHALNLARSAPGQDYPTEELEWLAATLFNLAIDLYASNSESTTADSGTQDKGDKHQKPSKEVTTAAAAAAAAVTSPQFWAKRAVEIADVLAVDTARGGDAGMLAKLLRERCQKLHWDV</sequence>
<evidence type="ECO:0000256" key="2">
    <source>
        <dbReference type="SAM" id="MobiDB-lite"/>
    </source>
</evidence>
<dbReference type="Pfam" id="PF08631">
    <property type="entry name" value="SPO22"/>
    <property type="match status" value="1"/>
</dbReference>
<dbReference type="OrthoDB" id="65716at2759"/>
<dbReference type="RefSeq" id="XP_018697247.1">
    <property type="nucleotide sequence ID" value="XM_018834623.1"/>
</dbReference>
<dbReference type="PANTHER" id="PTHR40375">
    <property type="entry name" value="SPORULATION-SPECIFIC PROTEIN 22"/>
    <property type="match status" value="1"/>
</dbReference>
<dbReference type="GeneID" id="30007277"/>
<protein>
    <recommendedName>
        <fullName evidence="5">Protein ZIP4 homolog</fullName>
    </recommendedName>
</protein>
<evidence type="ECO:0008006" key="5">
    <source>
        <dbReference type="Google" id="ProtNLM"/>
    </source>
</evidence>
<dbReference type="AlphaFoldDB" id="A0A178ZVR0"/>
<dbReference type="InterPro" id="IPR013940">
    <property type="entry name" value="Spo22/ZIP4/TEX11"/>
</dbReference>
<dbReference type="EMBL" id="LVYI01000002">
    <property type="protein sequence ID" value="OAP63880.1"/>
    <property type="molecule type" value="Genomic_DNA"/>
</dbReference>
<keyword evidence="1" id="KW-0469">Meiosis</keyword>
<proteinExistence type="predicted"/>
<evidence type="ECO:0000256" key="1">
    <source>
        <dbReference type="ARBA" id="ARBA00023254"/>
    </source>
</evidence>
<dbReference type="GO" id="GO:0051321">
    <property type="term" value="P:meiotic cell cycle"/>
    <property type="evidence" value="ECO:0007669"/>
    <property type="project" value="UniProtKB-KW"/>
</dbReference>
<feature type="compositionally biased region" description="Basic and acidic residues" evidence="2">
    <location>
        <begin position="631"/>
        <end position="643"/>
    </location>
</feature>
<reference evidence="3 4" key="1">
    <citation type="submission" date="2016-04" db="EMBL/GenBank/DDBJ databases">
        <title>Draft genome of Fonsecaea erecta CBS 125763.</title>
        <authorList>
            <person name="Weiss V.A."/>
            <person name="Vicente V.A."/>
            <person name="Raittz R.T."/>
            <person name="Moreno L.F."/>
            <person name="De Souza E.M."/>
            <person name="Pedrosa F.O."/>
            <person name="Steffens M.B."/>
            <person name="Faoro H."/>
            <person name="Tadra-Sfeir M.Z."/>
            <person name="Najafzadeh M.J."/>
            <person name="Felipe M.S."/>
            <person name="Teixeira M."/>
            <person name="Sun J."/>
            <person name="Xi L."/>
            <person name="Gomes R."/>
            <person name="De Azevedo C.M."/>
            <person name="Salgado C.G."/>
            <person name="Da Silva M.B."/>
            <person name="Nascimento M.F."/>
            <person name="Queiroz-Telles F."/>
            <person name="Attili D.S."/>
            <person name="Gorbushina A."/>
        </authorList>
    </citation>
    <scope>NUCLEOTIDE SEQUENCE [LARGE SCALE GENOMIC DNA]</scope>
    <source>
        <strain evidence="3 4">CBS 125763</strain>
    </source>
</reference>
<accession>A0A178ZVR0</accession>
<keyword evidence="4" id="KW-1185">Reference proteome</keyword>
<organism evidence="3 4">
    <name type="scientific">Fonsecaea erecta</name>
    <dbReference type="NCBI Taxonomy" id="1367422"/>
    <lineage>
        <taxon>Eukaryota</taxon>
        <taxon>Fungi</taxon>
        <taxon>Dikarya</taxon>
        <taxon>Ascomycota</taxon>
        <taxon>Pezizomycotina</taxon>
        <taxon>Eurotiomycetes</taxon>
        <taxon>Chaetothyriomycetidae</taxon>
        <taxon>Chaetothyriales</taxon>
        <taxon>Herpotrichiellaceae</taxon>
        <taxon>Fonsecaea</taxon>
    </lineage>
</organism>
<feature type="region of interest" description="Disordered" evidence="2">
    <location>
        <begin position="623"/>
        <end position="643"/>
    </location>
</feature>
<evidence type="ECO:0000313" key="3">
    <source>
        <dbReference type="EMBL" id="OAP63880.1"/>
    </source>
</evidence>
<gene>
    <name evidence="3" type="ORF">AYL99_03107</name>
</gene>
<dbReference type="PANTHER" id="PTHR40375:SF2">
    <property type="entry name" value="SPORULATION-SPECIFIC PROTEIN 22"/>
    <property type="match status" value="1"/>
</dbReference>
<comment type="caution">
    <text evidence="3">The sequence shown here is derived from an EMBL/GenBank/DDBJ whole genome shotgun (WGS) entry which is preliminary data.</text>
</comment>
<dbReference type="InterPro" id="IPR039057">
    <property type="entry name" value="Spo22/ZIP4"/>
</dbReference>
<dbReference type="GO" id="GO:0090173">
    <property type="term" value="P:regulation of synaptonemal complex assembly"/>
    <property type="evidence" value="ECO:0007669"/>
    <property type="project" value="InterPro"/>
</dbReference>